<keyword evidence="2" id="KW-1185">Reference proteome</keyword>
<evidence type="ECO:0000313" key="2">
    <source>
        <dbReference type="Proteomes" id="UP000619743"/>
    </source>
</evidence>
<proteinExistence type="predicted"/>
<name>A0A8J2U4V2_9GAMM</name>
<evidence type="ECO:0000313" key="1">
    <source>
        <dbReference type="EMBL" id="GGA77168.1"/>
    </source>
</evidence>
<comment type="caution">
    <text evidence="1">The sequence shown here is derived from an EMBL/GenBank/DDBJ whole genome shotgun (WGS) entry which is preliminary data.</text>
</comment>
<protein>
    <submittedName>
        <fullName evidence="1">Uncharacterized protein</fullName>
    </submittedName>
</protein>
<dbReference type="Proteomes" id="UP000619743">
    <property type="component" value="Unassembled WGS sequence"/>
</dbReference>
<reference evidence="2" key="1">
    <citation type="journal article" date="2019" name="Int. J. Syst. Evol. Microbiol.">
        <title>The Global Catalogue of Microorganisms (GCM) 10K type strain sequencing project: providing services to taxonomists for standard genome sequencing and annotation.</title>
        <authorList>
            <consortium name="The Broad Institute Genomics Platform"/>
            <consortium name="The Broad Institute Genome Sequencing Center for Infectious Disease"/>
            <person name="Wu L."/>
            <person name="Ma J."/>
        </authorList>
    </citation>
    <scope>NUCLEOTIDE SEQUENCE [LARGE SCALE GENOMIC DNA]</scope>
    <source>
        <strain evidence="2">CGMCC 1.10130</strain>
    </source>
</reference>
<dbReference type="AlphaFoldDB" id="A0A8J2U4V2"/>
<sequence length="331" mass="37242">MSSAELAHQVSAARLSAWLSLNMEAIDDMLRHGVLKPCTSTKSFRDSLYDASAIIERLKRVESIVVQESGALLDAEGIQRVLPLFAANFADVVECIFEQRLSVYKTSEHQSLRQSFVDRAELFGALTTNLYTREQPLDVNGLCAILGCHTTHIKRLEKEGLLSLNHWHHPKNFGKSDVDLTSCHEFLKRWISLNRLCELLDVDLHVLVKCLPPSFLHVSTFRGVRLYLVENTFSNTSEIRIALAELNVDTSLIERSNLLPESCSIEELENRLIDTATDLSGSAGVAQDWYNNHVIMRLGTTAYGALHHYGQPVIPIVINDLFSELSRTDKR</sequence>
<organism evidence="1 2">
    <name type="scientific">Neiella marina</name>
    <dbReference type="NCBI Taxonomy" id="508461"/>
    <lineage>
        <taxon>Bacteria</taxon>
        <taxon>Pseudomonadati</taxon>
        <taxon>Pseudomonadota</taxon>
        <taxon>Gammaproteobacteria</taxon>
        <taxon>Alteromonadales</taxon>
        <taxon>Echinimonadaceae</taxon>
        <taxon>Neiella</taxon>
    </lineage>
</organism>
<accession>A0A8J2U4V2</accession>
<dbReference type="EMBL" id="BMDX01000008">
    <property type="protein sequence ID" value="GGA77168.1"/>
    <property type="molecule type" value="Genomic_DNA"/>
</dbReference>
<gene>
    <name evidence="1" type="ORF">GCM10011369_18770</name>
</gene>